<dbReference type="InterPro" id="IPR036412">
    <property type="entry name" value="HAD-like_sf"/>
</dbReference>
<dbReference type="Gene3D" id="1.10.150.240">
    <property type="entry name" value="Putative phosphatase, domain 2"/>
    <property type="match status" value="1"/>
</dbReference>
<dbReference type="EMBL" id="JBGEHV010000005">
    <property type="protein sequence ID" value="MEY8038691.1"/>
    <property type="molecule type" value="Genomic_DNA"/>
</dbReference>
<dbReference type="Gene3D" id="3.40.50.1000">
    <property type="entry name" value="HAD superfamily/HAD-like"/>
    <property type="match status" value="1"/>
</dbReference>
<dbReference type="NCBIfam" id="TIGR01509">
    <property type="entry name" value="HAD-SF-IA-v3"/>
    <property type="match status" value="1"/>
</dbReference>
<keyword evidence="1" id="KW-0378">Hydrolase</keyword>
<protein>
    <submittedName>
        <fullName evidence="1">HAD family hydrolase</fullName>
    </submittedName>
</protein>
<dbReference type="SUPFAM" id="SSF56784">
    <property type="entry name" value="HAD-like"/>
    <property type="match status" value="1"/>
</dbReference>
<dbReference type="RefSeq" id="WP_345361870.1">
    <property type="nucleotide sequence ID" value="NZ_BAABII010000006.1"/>
</dbReference>
<dbReference type="GO" id="GO:0016787">
    <property type="term" value="F:hydrolase activity"/>
    <property type="evidence" value="ECO:0007669"/>
    <property type="project" value="UniProtKB-KW"/>
</dbReference>
<name>A0ABV4CCK3_9PSEU</name>
<accession>A0ABV4CCK3</accession>
<sequence>MTPDARPAAVLFDMDGTLVDSEKLWTIAMDDFAAANGGALADATRERMVGSNMPRSMRMLLGDLGLPAEETDVVVAGKWVATRVTELFGEGLEWRPGAREALRAVRAAGLPVALVTSTIRSITELALDTLGHDTFDVTVCGDEVAGRNKPLPDPYLKAAALLGVAPADCLAVEDSPTGVAAAEAAGCAVLAVPCEVPLEPGPHRALRDSLTEVDFTDLGRFFPLEAV</sequence>
<evidence type="ECO:0000313" key="1">
    <source>
        <dbReference type="EMBL" id="MEY8038691.1"/>
    </source>
</evidence>
<dbReference type="InterPro" id="IPR006439">
    <property type="entry name" value="HAD-SF_hydro_IA"/>
</dbReference>
<dbReference type="Proteomes" id="UP001564626">
    <property type="component" value="Unassembled WGS sequence"/>
</dbReference>
<comment type="caution">
    <text evidence="1">The sequence shown here is derived from an EMBL/GenBank/DDBJ whole genome shotgun (WGS) entry which is preliminary data.</text>
</comment>
<dbReference type="Pfam" id="PF00702">
    <property type="entry name" value="Hydrolase"/>
    <property type="match status" value="1"/>
</dbReference>
<proteinExistence type="predicted"/>
<dbReference type="PANTHER" id="PTHR18901">
    <property type="entry name" value="2-DEOXYGLUCOSE-6-PHOSPHATE PHOSPHATASE 2"/>
    <property type="match status" value="1"/>
</dbReference>
<keyword evidence="2" id="KW-1185">Reference proteome</keyword>
<gene>
    <name evidence="1" type="ORF">AB8O55_04720</name>
</gene>
<organism evidence="1 2">
    <name type="scientific">Saccharopolyspora cebuensis</name>
    <dbReference type="NCBI Taxonomy" id="418759"/>
    <lineage>
        <taxon>Bacteria</taxon>
        <taxon>Bacillati</taxon>
        <taxon>Actinomycetota</taxon>
        <taxon>Actinomycetes</taxon>
        <taxon>Pseudonocardiales</taxon>
        <taxon>Pseudonocardiaceae</taxon>
        <taxon>Saccharopolyspora</taxon>
    </lineage>
</organism>
<dbReference type="InterPro" id="IPR023198">
    <property type="entry name" value="PGP-like_dom2"/>
</dbReference>
<reference evidence="1 2" key="1">
    <citation type="submission" date="2024-08" db="EMBL/GenBank/DDBJ databases">
        <title>Genome mining of Saccharopolyspora cebuensis PGLac3 from Nigerian medicinal plant.</title>
        <authorList>
            <person name="Ezeobiora C.E."/>
            <person name="Igbokwe N.H."/>
            <person name="Amin D.H."/>
            <person name="Mendie U.E."/>
        </authorList>
    </citation>
    <scope>NUCLEOTIDE SEQUENCE [LARGE SCALE GENOMIC DNA]</scope>
    <source>
        <strain evidence="1 2">PGLac3</strain>
    </source>
</reference>
<evidence type="ECO:0000313" key="2">
    <source>
        <dbReference type="Proteomes" id="UP001564626"/>
    </source>
</evidence>
<dbReference type="InterPro" id="IPR023214">
    <property type="entry name" value="HAD_sf"/>
</dbReference>
<dbReference type="PANTHER" id="PTHR18901:SF38">
    <property type="entry name" value="PSEUDOURIDINE-5'-PHOSPHATASE"/>
    <property type="match status" value="1"/>
</dbReference>
<dbReference type="SFLD" id="SFLDG01129">
    <property type="entry name" value="C1.5:_HAD__Beta-PGM__Phosphata"/>
    <property type="match status" value="1"/>
</dbReference>
<dbReference type="CDD" id="cd07505">
    <property type="entry name" value="HAD_BPGM-like"/>
    <property type="match status" value="1"/>
</dbReference>
<dbReference type="SFLD" id="SFLDS00003">
    <property type="entry name" value="Haloacid_Dehalogenase"/>
    <property type="match status" value="1"/>
</dbReference>